<keyword evidence="11" id="KW-0648">Protein biosynthesis</keyword>
<dbReference type="CDD" id="cd03697">
    <property type="entry name" value="EFTU_II"/>
    <property type="match status" value="1"/>
</dbReference>
<evidence type="ECO:0000256" key="2">
    <source>
        <dbReference type="ARBA" id="ARBA00007249"/>
    </source>
</evidence>
<dbReference type="EMBL" id="AJVK01022029">
    <property type="status" value="NOT_ANNOTATED_CDS"/>
    <property type="molecule type" value="Genomic_DNA"/>
</dbReference>
<dbReference type="Gene3D" id="2.40.30.10">
    <property type="entry name" value="Translation factors"/>
    <property type="match status" value="2"/>
</dbReference>
<dbReference type="AlphaFoldDB" id="A0A1B0D1H8"/>
<dbReference type="PROSITE" id="PS51722">
    <property type="entry name" value="G_TR_2"/>
    <property type="match status" value="1"/>
</dbReference>
<evidence type="ECO:0000256" key="6">
    <source>
        <dbReference type="ARBA" id="ARBA00022723"/>
    </source>
</evidence>
<comment type="subcellular location">
    <subcellularLocation>
        <location evidence="1">Cytoplasm</location>
    </subcellularLocation>
</comment>
<dbReference type="NCBIfam" id="NF000766">
    <property type="entry name" value="PRK00049.1"/>
    <property type="match status" value="1"/>
</dbReference>
<dbReference type="PRINTS" id="PR00315">
    <property type="entry name" value="ELONGATNFCT"/>
</dbReference>
<evidence type="ECO:0000256" key="11">
    <source>
        <dbReference type="ARBA" id="ARBA00022917"/>
    </source>
</evidence>
<dbReference type="EnsemblMetazoa" id="PPAI001201-RA">
    <property type="protein sequence ID" value="PPAI001201-PA"/>
    <property type="gene ID" value="PPAI001201"/>
</dbReference>
<keyword evidence="5" id="KW-0963">Cytoplasm</keyword>
<keyword evidence="9" id="KW-0378">Hydrolase</keyword>
<protein>
    <recommendedName>
        <fullName evidence="4">protein-synthesizing GTPase</fullName>
        <ecNumber evidence="4">3.6.5.3</ecNumber>
    </recommendedName>
</protein>
<dbReference type="InterPro" id="IPR033720">
    <property type="entry name" value="EFTU_2"/>
</dbReference>
<dbReference type="PANTHER" id="PTHR43721">
    <property type="entry name" value="ELONGATION FACTOR TU-RELATED"/>
    <property type="match status" value="1"/>
</dbReference>
<dbReference type="EC" id="3.6.5.3" evidence="4"/>
<dbReference type="PROSITE" id="PS00301">
    <property type="entry name" value="G_TR_1"/>
    <property type="match status" value="1"/>
</dbReference>
<dbReference type="SUPFAM" id="SSF50465">
    <property type="entry name" value="EF-Tu/eEF-1alpha/eIF2-gamma C-terminal domain"/>
    <property type="match status" value="1"/>
</dbReference>
<keyword evidence="7" id="KW-0547">Nucleotide-binding</keyword>
<dbReference type="CDD" id="cd01884">
    <property type="entry name" value="EF_Tu"/>
    <property type="match status" value="1"/>
</dbReference>
<evidence type="ECO:0000256" key="9">
    <source>
        <dbReference type="ARBA" id="ARBA00022801"/>
    </source>
</evidence>
<evidence type="ECO:0000256" key="12">
    <source>
        <dbReference type="ARBA" id="ARBA00023134"/>
    </source>
</evidence>
<keyword evidence="6" id="KW-0479">Metal-binding</keyword>
<dbReference type="NCBIfam" id="NF009372">
    <property type="entry name" value="PRK12735.1"/>
    <property type="match status" value="1"/>
</dbReference>
<feature type="domain" description="Tr-type G" evidence="13">
    <location>
        <begin position="67"/>
        <end position="262"/>
    </location>
</feature>
<dbReference type="GO" id="GO:0005525">
    <property type="term" value="F:GTP binding"/>
    <property type="evidence" value="ECO:0007669"/>
    <property type="project" value="UniProtKB-KW"/>
</dbReference>
<dbReference type="Pfam" id="PF03144">
    <property type="entry name" value="GTP_EFTU_D2"/>
    <property type="match status" value="1"/>
</dbReference>
<evidence type="ECO:0000313" key="15">
    <source>
        <dbReference type="Proteomes" id="UP000092462"/>
    </source>
</evidence>
<dbReference type="InterPro" id="IPR005225">
    <property type="entry name" value="Small_GTP-bd"/>
</dbReference>
<dbReference type="NCBIfam" id="TIGR00231">
    <property type="entry name" value="small_GTP"/>
    <property type="match status" value="1"/>
</dbReference>
<dbReference type="CDD" id="cd03706">
    <property type="entry name" value="mtEFTU_III"/>
    <property type="match status" value="1"/>
</dbReference>
<dbReference type="InterPro" id="IPR031157">
    <property type="entry name" value="G_TR_CS"/>
</dbReference>
<evidence type="ECO:0000256" key="5">
    <source>
        <dbReference type="ARBA" id="ARBA00022490"/>
    </source>
</evidence>
<dbReference type="NCBIfam" id="NF009373">
    <property type="entry name" value="PRK12736.1"/>
    <property type="match status" value="1"/>
</dbReference>
<dbReference type="SUPFAM" id="SSF52540">
    <property type="entry name" value="P-loop containing nucleoside triphosphate hydrolases"/>
    <property type="match status" value="1"/>
</dbReference>
<evidence type="ECO:0000256" key="10">
    <source>
        <dbReference type="ARBA" id="ARBA00022842"/>
    </source>
</evidence>
<evidence type="ECO:0000256" key="8">
    <source>
        <dbReference type="ARBA" id="ARBA00022768"/>
    </source>
</evidence>
<dbReference type="Gene3D" id="3.40.50.300">
    <property type="entry name" value="P-loop containing nucleotide triphosphate hydrolases"/>
    <property type="match status" value="1"/>
</dbReference>
<evidence type="ECO:0000256" key="1">
    <source>
        <dbReference type="ARBA" id="ARBA00004496"/>
    </source>
</evidence>
<dbReference type="FunFam" id="2.40.30.10:FF:000085">
    <property type="entry name" value="Elongation factor Tu"/>
    <property type="match status" value="1"/>
</dbReference>
<keyword evidence="12" id="KW-0342">GTP-binding</keyword>
<dbReference type="VEuPathDB" id="VectorBase:PPAI001201"/>
<evidence type="ECO:0000313" key="14">
    <source>
        <dbReference type="EnsemblMetazoa" id="PPAI001201-PA"/>
    </source>
</evidence>
<dbReference type="Pfam" id="PF03143">
    <property type="entry name" value="GTP_EFTU_D3"/>
    <property type="match status" value="1"/>
</dbReference>
<dbReference type="InterPro" id="IPR050055">
    <property type="entry name" value="EF-Tu_GTPase"/>
</dbReference>
<organism evidence="14 15">
    <name type="scientific">Phlebotomus papatasi</name>
    <name type="common">Sandfly</name>
    <dbReference type="NCBI Taxonomy" id="29031"/>
    <lineage>
        <taxon>Eukaryota</taxon>
        <taxon>Metazoa</taxon>
        <taxon>Ecdysozoa</taxon>
        <taxon>Arthropoda</taxon>
        <taxon>Hexapoda</taxon>
        <taxon>Insecta</taxon>
        <taxon>Pterygota</taxon>
        <taxon>Neoptera</taxon>
        <taxon>Endopterygota</taxon>
        <taxon>Diptera</taxon>
        <taxon>Nematocera</taxon>
        <taxon>Psychodoidea</taxon>
        <taxon>Psychodidae</taxon>
        <taxon>Phlebotomus</taxon>
        <taxon>Phlebotomus</taxon>
    </lineage>
</organism>
<dbReference type="SUPFAM" id="SSF50447">
    <property type="entry name" value="Translation proteins"/>
    <property type="match status" value="1"/>
</dbReference>
<dbReference type="InterPro" id="IPR041709">
    <property type="entry name" value="EF-Tu_GTP-bd"/>
</dbReference>
<evidence type="ECO:0000256" key="7">
    <source>
        <dbReference type="ARBA" id="ARBA00022741"/>
    </source>
</evidence>
<keyword evidence="8" id="KW-0251">Elongation factor</keyword>
<proteinExistence type="inferred from homology"/>
<dbReference type="InterPro" id="IPR000795">
    <property type="entry name" value="T_Tr_GTP-bd_dom"/>
</dbReference>
<evidence type="ECO:0000256" key="3">
    <source>
        <dbReference type="ARBA" id="ARBA00011245"/>
    </source>
</evidence>
<dbReference type="InterPro" id="IPR027417">
    <property type="entry name" value="P-loop_NTPase"/>
</dbReference>
<dbReference type="InterPro" id="IPR004161">
    <property type="entry name" value="EFTu-like_2"/>
</dbReference>
<keyword evidence="10" id="KW-0460">Magnesium</keyword>
<dbReference type="GO" id="GO:0005739">
    <property type="term" value="C:mitochondrion"/>
    <property type="evidence" value="ECO:0007669"/>
    <property type="project" value="TreeGrafter"/>
</dbReference>
<reference evidence="14" key="1">
    <citation type="submission" date="2022-08" db="UniProtKB">
        <authorList>
            <consortium name="EnsemblMetazoa"/>
        </authorList>
    </citation>
    <scope>IDENTIFICATION</scope>
    <source>
        <strain evidence="14">Israel</strain>
    </source>
</reference>
<dbReference type="GO" id="GO:0003924">
    <property type="term" value="F:GTPase activity"/>
    <property type="evidence" value="ECO:0007669"/>
    <property type="project" value="InterPro"/>
</dbReference>
<dbReference type="VEuPathDB" id="VectorBase:PPAPM1_000124"/>
<dbReference type="FunFam" id="3.40.50.300:FF:000576">
    <property type="entry name" value="Elongation factor Tu"/>
    <property type="match status" value="1"/>
</dbReference>
<dbReference type="PANTHER" id="PTHR43721:SF2">
    <property type="entry name" value="ELONGATION FACTOR TU, MITOCHONDRIAL"/>
    <property type="match status" value="1"/>
</dbReference>
<name>A0A1B0D1H8_PHLPP</name>
<dbReference type="InterPro" id="IPR009000">
    <property type="entry name" value="Transl_B-barrel_sf"/>
</dbReference>
<dbReference type="InterPro" id="IPR009001">
    <property type="entry name" value="Transl_elong_EF1A/Init_IF2_C"/>
</dbReference>
<dbReference type="InterPro" id="IPR004160">
    <property type="entry name" value="Transl_elong_EFTu/EF1A_C"/>
</dbReference>
<comment type="subunit">
    <text evidence="3">Monomer.</text>
</comment>
<dbReference type="Proteomes" id="UP000092462">
    <property type="component" value="Unassembled WGS sequence"/>
</dbReference>
<evidence type="ECO:0000259" key="13">
    <source>
        <dbReference type="PROSITE" id="PS51722"/>
    </source>
</evidence>
<sequence>MKIPRLFLFSSVNAIRNHCNVLPRVINLNRVKSVNVISQYAWKLRNLSVLSRYYSQDSGSSDPSVEKTHCNVGTIGHIDHGKTTLTAAITKVLEKDGLSSFVSYDEIDRAPEEKARGITINACHVGYRTKNRHYAHTDCPGHADYVKNMISGASQMDGAILVVAADDGPMPQTREHLLLAKQVGIEKVVVYINKADKADEEMIELVELELRELLEDFGFDGNGAPVVAGSAMAALSGDTSPIGEDSIRRLLEAIDTYIPTPTRDFTSPFLLPIDNAFTVPGRGTVVVGTIKRGIMVKNAEAELLGFGEKAKTTLGDIQIFRKSVQKAVAGDNVGALLRGIKISTVQKGMLLCAAGSEKISNHFDASMYLLARSEGGRSKPLTSKYIQQMFSRTWNVPCRVDLVGDHDMMIPGDHGSVRLTLLRQMVMTVGQPFTIRENGATVATGVITKVHQSVHLPMNKLSKLQVNAS</sequence>
<dbReference type="GO" id="GO:0046872">
    <property type="term" value="F:metal ion binding"/>
    <property type="evidence" value="ECO:0007669"/>
    <property type="project" value="UniProtKB-KW"/>
</dbReference>
<dbReference type="GO" id="GO:0003746">
    <property type="term" value="F:translation elongation factor activity"/>
    <property type="evidence" value="ECO:0007669"/>
    <property type="project" value="UniProtKB-KW"/>
</dbReference>
<keyword evidence="15" id="KW-1185">Reference proteome</keyword>
<accession>A0A1B0D1H8</accession>
<evidence type="ECO:0000256" key="4">
    <source>
        <dbReference type="ARBA" id="ARBA00011986"/>
    </source>
</evidence>
<dbReference type="GO" id="GO:0070125">
    <property type="term" value="P:mitochondrial translational elongation"/>
    <property type="evidence" value="ECO:0007669"/>
    <property type="project" value="TreeGrafter"/>
</dbReference>
<dbReference type="Pfam" id="PF00009">
    <property type="entry name" value="GTP_EFTU"/>
    <property type="match status" value="1"/>
</dbReference>
<comment type="similarity">
    <text evidence="2">Belongs to the TRAFAC class translation factor GTPase superfamily. Classic translation factor GTPase family. EF-Tu/EF-1A subfamily.</text>
</comment>